<feature type="transmembrane region" description="Helical" evidence="8">
    <location>
        <begin position="198"/>
        <end position="224"/>
    </location>
</feature>
<feature type="transmembrane region" description="Helical" evidence="8">
    <location>
        <begin position="90"/>
        <end position="111"/>
    </location>
</feature>
<dbReference type="AlphaFoldDB" id="A0A5C8D707"/>
<dbReference type="PANTHER" id="PTHR32196:SF21">
    <property type="entry name" value="ABC TRANSPORTER PERMEASE PROTEIN YPHD-RELATED"/>
    <property type="match status" value="1"/>
</dbReference>
<dbReference type="PANTHER" id="PTHR32196">
    <property type="entry name" value="ABC TRANSPORTER PERMEASE PROTEIN YPHD-RELATED-RELATED"/>
    <property type="match status" value="1"/>
</dbReference>
<dbReference type="NCBIfam" id="NF007252">
    <property type="entry name" value="PRK09699.1"/>
    <property type="match status" value="1"/>
</dbReference>
<evidence type="ECO:0000256" key="4">
    <source>
        <dbReference type="ARBA" id="ARBA00022519"/>
    </source>
</evidence>
<keyword evidence="3" id="KW-1003">Cell membrane</keyword>
<accession>A0A5C8D707</accession>
<feature type="transmembrane region" description="Helical" evidence="8">
    <location>
        <begin position="265"/>
        <end position="286"/>
    </location>
</feature>
<evidence type="ECO:0000313" key="9">
    <source>
        <dbReference type="EMBL" id="TXJ21239.1"/>
    </source>
</evidence>
<keyword evidence="5 8" id="KW-0812">Transmembrane</keyword>
<dbReference type="Pfam" id="PF02653">
    <property type="entry name" value="BPD_transp_2"/>
    <property type="match status" value="1"/>
</dbReference>
<feature type="transmembrane region" description="Helical" evidence="8">
    <location>
        <begin position="38"/>
        <end position="59"/>
    </location>
</feature>
<keyword evidence="4" id="KW-0997">Cell inner membrane</keyword>
<feature type="transmembrane region" description="Helical" evidence="8">
    <location>
        <begin position="12"/>
        <end position="32"/>
    </location>
</feature>
<evidence type="ECO:0000256" key="7">
    <source>
        <dbReference type="ARBA" id="ARBA00023136"/>
    </source>
</evidence>
<feature type="transmembrane region" description="Helical" evidence="8">
    <location>
        <begin position="156"/>
        <end position="177"/>
    </location>
</feature>
<dbReference type="InterPro" id="IPR001851">
    <property type="entry name" value="ABC_transp_permease"/>
</dbReference>
<keyword evidence="7 8" id="KW-0472">Membrane</keyword>
<organism evidence="9 10">
    <name type="scientific">Brachyspira aalborgi</name>
    <dbReference type="NCBI Taxonomy" id="29522"/>
    <lineage>
        <taxon>Bacteria</taxon>
        <taxon>Pseudomonadati</taxon>
        <taxon>Spirochaetota</taxon>
        <taxon>Spirochaetia</taxon>
        <taxon>Brachyspirales</taxon>
        <taxon>Brachyspiraceae</taxon>
        <taxon>Brachyspira</taxon>
    </lineage>
</organism>
<reference evidence="9 10" key="1">
    <citation type="journal article" date="1992" name="Lakartidningen">
        <title>[Penicillin V and not amoxicillin is the first choice preparation in acute otitis].</title>
        <authorList>
            <person name="Kamme C."/>
            <person name="Lundgren K."/>
            <person name="Prellner K."/>
        </authorList>
    </citation>
    <scope>NUCLEOTIDE SEQUENCE [LARGE SCALE GENOMIC DNA]</scope>
    <source>
        <strain evidence="9 10">513A</strain>
    </source>
</reference>
<dbReference type="GO" id="GO:0005886">
    <property type="term" value="C:plasma membrane"/>
    <property type="evidence" value="ECO:0007669"/>
    <property type="project" value="UniProtKB-SubCell"/>
</dbReference>
<evidence type="ECO:0000256" key="8">
    <source>
        <dbReference type="SAM" id="Phobius"/>
    </source>
</evidence>
<feature type="transmembrane region" description="Helical" evidence="8">
    <location>
        <begin position="236"/>
        <end position="258"/>
    </location>
</feature>
<evidence type="ECO:0000313" key="10">
    <source>
        <dbReference type="Proteomes" id="UP000324638"/>
    </source>
</evidence>
<evidence type="ECO:0000256" key="5">
    <source>
        <dbReference type="ARBA" id="ARBA00022692"/>
    </source>
</evidence>
<evidence type="ECO:0000256" key="6">
    <source>
        <dbReference type="ARBA" id="ARBA00022989"/>
    </source>
</evidence>
<evidence type="ECO:0000256" key="3">
    <source>
        <dbReference type="ARBA" id="ARBA00022475"/>
    </source>
</evidence>
<dbReference type="RefSeq" id="WP_147739230.1">
    <property type="nucleotide sequence ID" value="NZ_SAXU01000001.1"/>
</dbReference>
<protein>
    <submittedName>
        <fullName evidence="9">D-allose ABC transporter permease</fullName>
    </submittedName>
</protein>
<feature type="transmembrane region" description="Helical" evidence="8">
    <location>
        <begin position="66"/>
        <end position="84"/>
    </location>
</feature>
<name>A0A5C8D707_9SPIR</name>
<dbReference type="EMBL" id="SAXU01000001">
    <property type="protein sequence ID" value="TXJ21239.1"/>
    <property type="molecule type" value="Genomic_DNA"/>
</dbReference>
<dbReference type="GO" id="GO:0022857">
    <property type="term" value="F:transmembrane transporter activity"/>
    <property type="evidence" value="ECO:0007669"/>
    <property type="project" value="InterPro"/>
</dbReference>
<keyword evidence="6 8" id="KW-1133">Transmembrane helix</keyword>
<proteinExistence type="predicted"/>
<sequence>MKNFNKFWTKYGILMILVSLVIILGILSPNYFLTKSNLIQVFLQSSITIVVACGEFFTILIAGIDLSVGSIMALVGIIAGKLLITGINPIVVILISLILGIMLGLINGFLVNKTGLHPFIITLGTQSIFRGITLIISDARSVFGFPIAFNQGLAGYLGPIPIPVIIALSLSGILAFFTNYCKAGRNIYALGGNKTSAWYSGINVSLYTLIVFMISGFCSGLGGILTTARLGAAEPLTGVGFESTAIAATIIGGTSFFGGKGKISGVIVGGLIIGVIGNGMNILSISAFYQQIVMGSLIIVSVFFDRLVGLLKSNK</sequence>
<comment type="subcellular location">
    <subcellularLocation>
        <location evidence="1">Cell membrane</location>
        <topology evidence="1">Multi-pass membrane protein</topology>
    </subcellularLocation>
</comment>
<evidence type="ECO:0000256" key="2">
    <source>
        <dbReference type="ARBA" id="ARBA00022448"/>
    </source>
</evidence>
<dbReference type="CDD" id="cd06579">
    <property type="entry name" value="TM_PBP1_transp_AraH_like"/>
    <property type="match status" value="1"/>
</dbReference>
<comment type="caution">
    <text evidence="9">The sequence shown here is derived from an EMBL/GenBank/DDBJ whole genome shotgun (WGS) entry which is preliminary data.</text>
</comment>
<evidence type="ECO:0000256" key="1">
    <source>
        <dbReference type="ARBA" id="ARBA00004651"/>
    </source>
</evidence>
<feature type="transmembrane region" description="Helical" evidence="8">
    <location>
        <begin position="292"/>
        <end position="311"/>
    </location>
</feature>
<dbReference type="Proteomes" id="UP000324638">
    <property type="component" value="Unassembled WGS sequence"/>
</dbReference>
<feature type="transmembrane region" description="Helical" evidence="8">
    <location>
        <begin position="118"/>
        <end position="136"/>
    </location>
</feature>
<keyword evidence="2" id="KW-0813">Transport</keyword>
<gene>
    <name evidence="9" type="ORF">EPJ79_08960</name>
</gene>